<dbReference type="GO" id="GO:0004683">
    <property type="term" value="F:calcium/calmodulin-dependent protein kinase activity"/>
    <property type="evidence" value="ECO:0007669"/>
    <property type="project" value="InterPro"/>
</dbReference>
<dbReference type="SUPFAM" id="SSF54427">
    <property type="entry name" value="NTF2-like"/>
    <property type="match status" value="1"/>
</dbReference>
<dbReference type="OrthoDB" id="953853at2"/>
<evidence type="ECO:0000259" key="2">
    <source>
        <dbReference type="Pfam" id="PF08332"/>
    </source>
</evidence>
<dbReference type="Gene3D" id="3.10.450.50">
    <property type="match status" value="1"/>
</dbReference>
<dbReference type="Pfam" id="PF08332">
    <property type="entry name" value="CaMKII_AD"/>
    <property type="match status" value="1"/>
</dbReference>
<evidence type="ECO:0000313" key="3">
    <source>
        <dbReference type="EMBL" id="RZQ61283.1"/>
    </source>
</evidence>
<dbReference type="InterPro" id="IPR011944">
    <property type="entry name" value="Steroid_delta5-4_isomerase"/>
</dbReference>
<dbReference type="PIRSF" id="PIRSF028470">
    <property type="entry name" value="UCP028470"/>
    <property type="match status" value="1"/>
</dbReference>
<dbReference type="RefSeq" id="WP_130478097.1">
    <property type="nucleotide sequence ID" value="NZ_SFCC01000013.1"/>
</dbReference>
<organism evidence="3 4">
    <name type="scientific">Amycolatopsis suaedae</name>
    <dbReference type="NCBI Taxonomy" id="2510978"/>
    <lineage>
        <taxon>Bacteria</taxon>
        <taxon>Bacillati</taxon>
        <taxon>Actinomycetota</taxon>
        <taxon>Actinomycetes</taxon>
        <taxon>Pseudonocardiales</taxon>
        <taxon>Pseudonocardiaceae</taxon>
        <taxon>Amycolatopsis</taxon>
    </lineage>
</organism>
<evidence type="ECO:0000256" key="1">
    <source>
        <dbReference type="SAM" id="SignalP"/>
    </source>
</evidence>
<feature type="domain" description="Calcium/calmodulin-dependent protein kinase II association-domain" evidence="2">
    <location>
        <begin position="39"/>
        <end position="160"/>
    </location>
</feature>
<dbReference type="NCBIfam" id="TIGR02246">
    <property type="entry name" value="SgcJ/EcaC family oxidoreductase"/>
    <property type="match status" value="1"/>
</dbReference>
<dbReference type="InterPro" id="IPR016887">
    <property type="entry name" value="UCP028470_steroid_isom-rel"/>
</dbReference>
<dbReference type="CDD" id="cd00531">
    <property type="entry name" value="NTF2_like"/>
    <property type="match status" value="1"/>
</dbReference>
<feature type="chain" id="PRO_5020206589" evidence="1">
    <location>
        <begin position="28"/>
        <end position="162"/>
    </location>
</feature>
<dbReference type="GO" id="GO:0005516">
    <property type="term" value="F:calmodulin binding"/>
    <property type="evidence" value="ECO:0007669"/>
    <property type="project" value="InterPro"/>
</dbReference>
<keyword evidence="1" id="KW-0732">Signal</keyword>
<dbReference type="PROSITE" id="PS51257">
    <property type="entry name" value="PROKAR_LIPOPROTEIN"/>
    <property type="match status" value="1"/>
</dbReference>
<reference evidence="3 4" key="1">
    <citation type="submission" date="2019-02" db="EMBL/GenBank/DDBJ databases">
        <title>Draft genome sequence of Amycolatopsis sp. 8-3EHSu isolated from roots of Suaeda maritima.</title>
        <authorList>
            <person name="Duangmal K."/>
            <person name="Chantavorakit T."/>
        </authorList>
    </citation>
    <scope>NUCLEOTIDE SEQUENCE [LARGE SCALE GENOMIC DNA]</scope>
    <source>
        <strain evidence="3 4">8-3EHSu</strain>
    </source>
</reference>
<dbReference type="Proteomes" id="UP000292003">
    <property type="component" value="Unassembled WGS sequence"/>
</dbReference>
<dbReference type="InterPro" id="IPR013543">
    <property type="entry name" value="Ca/CaM-dep_prot_kinase-assoc"/>
</dbReference>
<proteinExistence type="predicted"/>
<dbReference type="EMBL" id="SFCC01000013">
    <property type="protein sequence ID" value="RZQ61283.1"/>
    <property type="molecule type" value="Genomic_DNA"/>
</dbReference>
<dbReference type="AlphaFoldDB" id="A0A4Q7J4Q9"/>
<feature type="signal peptide" evidence="1">
    <location>
        <begin position="1"/>
        <end position="27"/>
    </location>
</feature>
<sequence length="162" mass="17309">MRTKNRILAGAGLALTAVALTACSAAAAPSAPAPASPSEQEIAGLFTTWNTALATGDPQRVADLYAPDAVLLPTVSNQVRSDRAGIVDYFTKFLQDKPQGTINQEIVGVLDDNTAINTGVYTFDLTKNGQPTQVKARYTYVYERIDGKWLIVNHHSSAMPEG</sequence>
<keyword evidence="4" id="KW-1185">Reference proteome</keyword>
<gene>
    <name evidence="3" type="ORF">EWH70_25815</name>
</gene>
<evidence type="ECO:0000313" key="4">
    <source>
        <dbReference type="Proteomes" id="UP000292003"/>
    </source>
</evidence>
<name>A0A4Q7J4Q9_9PSEU</name>
<protein>
    <submittedName>
        <fullName evidence="3">SgcJ/EcaC family oxidoreductase</fullName>
    </submittedName>
</protein>
<dbReference type="InterPro" id="IPR032710">
    <property type="entry name" value="NTF2-like_dom_sf"/>
</dbReference>
<accession>A0A4Q7J4Q9</accession>
<comment type="caution">
    <text evidence="3">The sequence shown here is derived from an EMBL/GenBank/DDBJ whole genome shotgun (WGS) entry which is preliminary data.</text>
</comment>